<evidence type="ECO:0000256" key="1">
    <source>
        <dbReference type="ARBA" id="ARBA00022527"/>
    </source>
</evidence>
<dbReference type="CDD" id="cd16934">
    <property type="entry name" value="HATPase_RsbT-like"/>
    <property type="match status" value="1"/>
</dbReference>
<keyword evidence="1" id="KW-0723">Serine/threonine-protein kinase</keyword>
<dbReference type="InterPro" id="IPR036890">
    <property type="entry name" value="HATPase_C_sf"/>
</dbReference>
<gene>
    <name evidence="3" type="ORF">LA374_13155</name>
</gene>
<dbReference type="PANTHER" id="PTHR35526:SF3">
    <property type="entry name" value="ANTI-SIGMA-F FACTOR RSBW"/>
    <property type="match status" value="1"/>
</dbReference>
<dbReference type="SUPFAM" id="SSF55874">
    <property type="entry name" value="ATPase domain of HSP90 chaperone/DNA topoisomerase II/histidine kinase"/>
    <property type="match status" value="1"/>
</dbReference>
<evidence type="ECO:0000313" key="3">
    <source>
        <dbReference type="EMBL" id="MBZ6067146.1"/>
    </source>
</evidence>
<proteinExistence type="predicted"/>
<evidence type="ECO:0000313" key="4">
    <source>
        <dbReference type="Proteomes" id="UP000774958"/>
    </source>
</evidence>
<dbReference type="Pfam" id="PF13581">
    <property type="entry name" value="HATPase_c_2"/>
    <property type="match status" value="1"/>
</dbReference>
<dbReference type="RefSeq" id="WP_136613962.1">
    <property type="nucleotide sequence ID" value="NZ_CP039611.1"/>
</dbReference>
<dbReference type="PANTHER" id="PTHR35526">
    <property type="entry name" value="ANTI-SIGMA-F FACTOR RSBW-RELATED"/>
    <property type="match status" value="1"/>
</dbReference>
<keyword evidence="1" id="KW-0418">Kinase</keyword>
<dbReference type="InterPro" id="IPR050267">
    <property type="entry name" value="Anti-sigma-factor_SerPK"/>
</dbReference>
<comment type="caution">
    <text evidence="3">The sequence shown here is derived from an EMBL/GenBank/DDBJ whole genome shotgun (WGS) entry which is preliminary data.</text>
</comment>
<feature type="domain" description="Histidine kinase/HSP90-like ATPase" evidence="2">
    <location>
        <begin position="34"/>
        <end position="132"/>
    </location>
</feature>
<dbReference type="Gene3D" id="3.30.565.10">
    <property type="entry name" value="Histidine kinase-like ATPase, C-terminal domain"/>
    <property type="match status" value="1"/>
</dbReference>
<organism evidence="3 4">
    <name type="scientific">Aeromonas schubertii</name>
    <dbReference type="NCBI Taxonomy" id="652"/>
    <lineage>
        <taxon>Bacteria</taxon>
        <taxon>Pseudomonadati</taxon>
        <taxon>Pseudomonadota</taxon>
        <taxon>Gammaproteobacteria</taxon>
        <taxon>Aeromonadales</taxon>
        <taxon>Aeromonadaceae</taxon>
        <taxon>Aeromonas</taxon>
    </lineage>
</organism>
<protein>
    <submittedName>
        <fullName evidence="3">Anti-sigma regulatory factor</fullName>
    </submittedName>
</protein>
<name>A0ABS7VDU8_9GAMM</name>
<dbReference type="Proteomes" id="UP000774958">
    <property type="component" value="Unassembled WGS sequence"/>
</dbReference>
<dbReference type="EMBL" id="JAIRBT010000017">
    <property type="protein sequence ID" value="MBZ6067146.1"/>
    <property type="molecule type" value="Genomic_DNA"/>
</dbReference>
<keyword evidence="1" id="KW-0808">Transferase</keyword>
<evidence type="ECO:0000259" key="2">
    <source>
        <dbReference type="SMART" id="SM00387"/>
    </source>
</evidence>
<dbReference type="InterPro" id="IPR003594">
    <property type="entry name" value="HATPase_dom"/>
</dbReference>
<sequence length="132" mass="14377">MRDAECYHLREETDIAIAVMGSFTYSQTCSLGAQQVSEVATTVSELATNVIKYAGGGEVWIEYLSERGEQGVRVTVIDRGPGIADLESALMDHFSTGQSLGLGLPGVRRLMDEFSISTSAQGTRVTVTKWRR</sequence>
<accession>A0ABS7VDU8</accession>
<dbReference type="SMART" id="SM00387">
    <property type="entry name" value="HATPase_c"/>
    <property type="match status" value="1"/>
</dbReference>
<keyword evidence="4" id="KW-1185">Reference proteome</keyword>
<reference evidence="3 4" key="1">
    <citation type="submission" date="2021-09" db="EMBL/GenBank/DDBJ databases">
        <title>Aeromonas schubertii isolated from Asian sea bass.</title>
        <authorList>
            <person name="Pinpimai K."/>
        </authorList>
    </citation>
    <scope>NUCLEOTIDE SEQUENCE [LARGE SCALE GENOMIC DNA]</scope>
    <source>
        <strain evidence="3 4">CHULA2021a</strain>
    </source>
</reference>